<dbReference type="PROSITE" id="PS51722">
    <property type="entry name" value="G_TR_2"/>
    <property type="match status" value="1"/>
</dbReference>
<accession>A9RPB9</accession>
<dbReference type="Gene3D" id="2.40.30.10">
    <property type="entry name" value="Translation factors"/>
    <property type="match status" value="1"/>
</dbReference>
<evidence type="ECO:0000256" key="4">
    <source>
        <dbReference type="ARBA" id="ARBA00022768"/>
    </source>
</evidence>
<dbReference type="InterPro" id="IPR004540">
    <property type="entry name" value="Transl_elong_EFG/EF2"/>
</dbReference>
<feature type="chain" id="PRO_5014297811" description="Elongation factor G, mitochondrial" evidence="9">
    <location>
        <begin position="18"/>
        <end position="766"/>
    </location>
</feature>
<keyword evidence="6 8" id="KW-0496">Mitochondrion</keyword>
<dbReference type="InterPro" id="IPR005225">
    <property type="entry name" value="Small_GTP-bd"/>
</dbReference>
<dbReference type="Pfam" id="PF03144">
    <property type="entry name" value="GTP_EFTU_D2"/>
    <property type="match status" value="1"/>
</dbReference>
<dbReference type="PRINTS" id="PR00315">
    <property type="entry name" value="ELONGATNFCT"/>
</dbReference>
<evidence type="ECO:0000256" key="7">
    <source>
        <dbReference type="ARBA" id="ARBA00023134"/>
    </source>
</evidence>
<dbReference type="CDD" id="cd04091">
    <property type="entry name" value="mtEFG1_II_like"/>
    <property type="match status" value="1"/>
</dbReference>
<comment type="pathway">
    <text evidence="8">Protein biosynthesis; polypeptide chain elongation.</text>
</comment>
<evidence type="ECO:0000256" key="6">
    <source>
        <dbReference type="ARBA" id="ARBA00023128"/>
    </source>
</evidence>
<dbReference type="NCBIfam" id="TIGR00231">
    <property type="entry name" value="small_GTP"/>
    <property type="match status" value="1"/>
</dbReference>
<dbReference type="InterPro" id="IPR047872">
    <property type="entry name" value="EFG_IV"/>
</dbReference>
<dbReference type="Gene3D" id="3.30.70.870">
    <property type="entry name" value="Elongation Factor G (Translational Gtpase), domain 3"/>
    <property type="match status" value="1"/>
</dbReference>
<dbReference type="InterPro" id="IPR031157">
    <property type="entry name" value="G_TR_CS"/>
</dbReference>
<dbReference type="Pfam" id="PF03764">
    <property type="entry name" value="EFG_IV"/>
    <property type="match status" value="1"/>
</dbReference>
<evidence type="ECO:0000256" key="8">
    <source>
        <dbReference type="HAMAP-Rule" id="MF_03061"/>
    </source>
</evidence>
<evidence type="ECO:0000313" key="13">
    <source>
        <dbReference type="Proteomes" id="UP000006727"/>
    </source>
</evidence>
<evidence type="ECO:0000259" key="10">
    <source>
        <dbReference type="PROSITE" id="PS51722"/>
    </source>
</evidence>
<dbReference type="FunFam" id="3.30.70.240:FF:000001">
    <property type="entry name" value="Elongation factor G"/>
    <property type="match status" value="1"/>
</dbReference>
<dbReference type="SMART" id="SM00838">
    <property type="entry name" value="EFG_C"/>
    <property type="match status" value="1"/>
</dbReference>
<dbReference type="Gene3D" id="3.30.230.10">
    <property type="match status" value="1"/>
</dbReference>
<dbReference type="STRING" id="3218.A9RPB9"/>
<name>A9RPB9_PHYPA</name>
<dbReference type="SUPFAM" id="SSF54980">
    <property type="entry name" value="EF-G C-terminal domain-like"/>
    <property type="match status" value="2"/>
</dbReference>
<dbReference type="Pfam" id="PF00679">
    <property type="entry name" value="EFG_C"/>
    <property type="match status" value="1"/>
</dbReference>
<dbReference type="InterPro" id="IPR035649">
    <property type="entry name" value="EFG_V"/>
</dbReference>
<dbReference type="Gramene" id="Pp3c19_15980V3.2">
    <property type="protein sequence ID" value="Pp3c19_15980V3.2"/>
    <property type="gene ID" value="Pp3c19_15980"/>
</dbReference>
<dbReference type="HOGENOM" id="CLU_002794_4_0_1"/>
<dbReference type="FunCoup" id="A9RPB9">
    <property type="interactions" value="3912"/>
</dbReference>
<dbReference type="Gramene" id="Pp3c19_15980V3.1">
    <property type="protein sequence ID" value="Pp3c19_15980V3.1"/>
    <property type="gene ID" value="Pp3c19_15980"/>
</dbReference>
<reference evidence="11 13" key="2">
    <citation type="journal article" date="2018" name="Plant J.">
        <title>The Physcomitrella patens chromosome-scale assembly reveals moss genome structure and evolution.</title>
        <authorList>
            <person name="Lang D."/>
            <person name="Ullrich K.K."/>
            <person name="Murat F."/>
            <person name="Fuchs J."/>
            <person name="Jenkins J."/>
            <person name="Haas F.B."/>
            <person name="Piednoel M."/>
            <person name="Gundlach H."/>
            <person name="Van Bel M."/>
            <person name="Meyberg R."/>
            <person name="Vives C."/>
            <person name="Morata J."/>
            <person name="Symeonidi A."/>
            <person name="Hiss M."/>
            <person name="Muchero W."/>
            <person name="Kamisugi Y."/>
            <person name="Saleh O."/>
            <person name="Blanc G."/>
            <person name="Decker E.L."/>
            <person name="van Gessel N."/>
            <person name="Grimwood J."/>
            <person name="Hayes R.D."/>
            <person name="Graham S.W."/>
            <person name="Gunter L.E."/>
            <person name="McDaniel S.F."/>
            <person name="Hoernstein S.N.W."/>
            <person name="Larsson A."/>
            <person name="Li F.W."/>
            <person name="Perroud P.F."/>
            <person name="Phillips J."/>
            <person name="Ranjan P."/>
            <person name="Rokshar D.S."/>
            <person name="Rothfels C.J."/>
            <person name="Schneider L."/>
            <person name="Shu S."/>
            <person name="Stevenson D.W."/>
            <person name="Thummler F."/>
            <person name="Tillich M."/>
            <person name="Villarreal Aguilar J.C."/>
            <person name="Widiez T."/>
            <person name="Wong G.K."/>
            <person name="Wymore A."/>
            <person name="Zhang Y."/>
            <person name="Zimmer A.D."/>
            <person name="Quatrano R.S."/>
            <person name="Mayer K.F.X."/>
            <person name="Goodstein D."/>
            <person name="Casacuberta J.M."/>
            <person name="Vandepoele K."/>
            <person name="Reski R."/>
            <person name="Cuming A.C."/>
            <person name="Tuskan G.A."/>
            <person name="Maumus F."/>
            <person name="Salse J."/>
            <person name="Schmutz J."/>
            <person name="Rensing S.A."/>
        </authorList>
    </citation>
    <scope>NUCLEOTIDE SEQUENCE [LARGE SCALE GENOMIC DNA]</scope>
    <source>
        <strain evidence="12 13">cv. Gransden 2004</strain>
    </source>
</reference>
<dbReference type="InterPro" id="IPR000640">
    <property type="entry name" value="EFG_V-like"/>
</dbReference>
<evidence type="ECO:0000313" key="11">
    <source>
        <dbReference type="EMBL" id="PNR34373.1"/>
    </source>
</evidence>
<dbReference type="Pfam" id="PF14492">
    <property type="entry name" value="EFG_III"/>
    <property type="match status" value="1"/>
</dbReference>
<dbReference type="InterPro" id="IPR009000">
    <property type="entry name" value="Transl_B-barrel_sf"/>
</dbReference>
<dbReference type="eggNOG" id="KOG0465">
    <property type="taxonomic scope" value="Eukaryota"/>
</dbReference>
<keyword evidence="4 8" id="KW-0251">Elongation factor</keyword>
<dbReference type="InterPro" id="IPR000795">
    <property type="entry name" value="T_Tr_GTP-bd_dom"/>
</dbReference>
<dbReference type="NCBIfam" id="TIGR00484">
    <property type="entry name" value="EF-G"/>
    <property type="match status" value="1"/>
</dbReference>
<comment type="function">
    <text evidence="8">Mitochondrial GTPase that catalyzes the GTP-dependent ribosomal translocation step during translation elongation. During this step, the ribosome changes from the pre-translocational (PRE) to the post-translocational (POST) state as the newly formed A-site-bound peptidyl-tRNA and P-site-bound deacylated tRNA move to the P and E sites, respectively. Catalyzes the coordinated movement of the two tRNA molecules, the mRNA and conformational changes in the ribosome.</text>
</comment>
<dbReference type="GO" id="GO:0005525">
    <property type="term" value="F:GTP binding"/>
    <property type="evidence" value="ECO:0007669"/>
    <property type="project" value="UniProtKB-UniRule"/>
</dbReference>
<comment type="similarity">
    <text evidence="8">Belongs to the GTP-binding elongation factor family. EF-G/EF-2 subfamily.</text>
</comment>
<evidence type="ECO:0000256" key="1">
    <source>
        <dbReference type="ARBA" id="ARBA00004173"/>
    </source>
</evidence>
<dbReference type="FunFam" id="3.30.230.10:FF:000003">
    <property type="entry name" value="Elongation factor G"/>
    <property type="match status" value="1"/>
</dbReference>
<dbReference type="FunFam" id="3.30.70.870:FF:000001">
    <property type="entry name" value="Elongation factor G"/>
    <property type="match status" value="1"/>
</dbReference>
<dbReference type="SUPFAM" id="SSF52540">
    <property type="entry name" value="P-loop containing nucleoside triphosphate hydrolases"/>
    <property type="match status" value="1"/>
</dbReference>
<feature type="domain" description="Tr-type G" evidence="10">
    <location>
        <begin position="75"/>
        <end position="352"/>
    </location>
</feature>
<dbReference type="UniPathway" id="UPA00345"/>
<evidence type="ECO:0000313" key="12">
    <source>
        <dbReference type="EnsemblPlants" id="Pp3c19_15980V3.1"/>
    </source>
</evidence>
<keyword evidence="7 8" id="KW-0342">GTP-binding</keyword>
<dbReference type="EnsemblPlants" id="Pp3c19_15980V3.1">
    <property type="protein sequence ID" value="Pp3c19_15980V3.1"/>
    <property type="gene ID" value="Pp3c19_15980"/>
</dbReference>
<dbReference type="Gene3D" id="3.40.50.300">
    <property type="entry name" value="P-loop containing nucleotide triphosphate hydrolases"/>
    <property type="match status" value="1"/>
</dbReference>
<reference evidence="11 13" key="1">
    <citation type="journal article" date="2008" name="Science">
        <title>The Physcomitrella genome reveals evolutionary insights into the conquest of land by plants.</title>
        <authorList>
            <person name="Rensing S."/>
            <person name="Lang D."/>
            <person name="Zimmer A."/>
            <person name="Terry A."/>
            <person name="Salamov A."/>
            <person name="Shapiro H."/>
            <person name="Nishiyama T."/>
            <person name="Perroud P.-F."/>
            <person name="Lindquist E."/>
            <person name="Kamisugi Y."/>
            <person name="Tanahashi T."/>
            <person name="Sakakibara K."/>
            <person name="Fujita T."/>
            <person name="Oishi K."/>
            <person name="Shin-I T."/>
            <person name="Kuroki Y."/>
            <person name="Toyoda A."/>
            <person name="Suzuki Y."/>
            <person name="Hashimoto A."/>
            <person name="Yamaguchi K."/>
            <person name="Sugano A."/>
            <person name="Kohara Y."/>
            <person name="Fujiyama A."/>
            <person name="Anterola A."/>
            <person name="Aoki S."/>
            <person name="Ashton N."/>
            <person name="Barbazuk W.B."/>
            <person name="Barker E."/>
            <person name="Bennetzen J."/>
            <person name="Bezanilla M."/>
            <person name="Blankenship R."/>
            <person name="Cho S.H."/>
            <person name="Dutcher S."/>
            <person name="Estelle M."/>
            <person name="Fawcett J.A."/>
            <person name="Gundlach H."/>
            <person name="Hanada K."/>
            <person name="Heyl A."/>
            <person name="Hicks K.A."/>
            <person name="Hugh J."/>
            <person name="Lohr M."/>
            <person name="Mayer K."/>
            <person name="Melkozernov A."/>
            <person name="Murata T."/>
            <person name="Nelson D."/>
            <person name="Pils B."/>
            <person name="Prigge M."/>
            <person name="Reiss B."/>
            <person name="Renner T."/>
            <person name="Rombauts S."/>
            <person name="Rushton P."/>
            <person name="Sanderfoot A."/>
            <person name="Schween G."/>
            <person name="Shiu S.-H."/>
            <person name="Stueber K."/>
            <person name="Theodoulou F.L."/>
            <person name="Tu H."/>
            <person name="Van de Peer Y."/>
            <person name="Verrier P.J."/>
            <person name="Waters E."/>
            <person name="Wood A."/>
            <person name="Yang L."/>
            <person name="Cove D."/>
            <person name="Cuming A."/>
            <person name="Hasebe M."/>
            <person name="Lucas S."/>
            <person name="Mishler D.B."/>
            <person name="Reski R."/>
            <person name="Grigoriev I."/>
            <person name="Quatrano R.S."/>
            <person name="Boore J.L."/>
        </authorList>
    </citation>
    <scope>NUCLEOTIDE SEQUENCE [LARGE SCALE GENOMIC DNA]</scope>
    <source>
        <strain evidence="12 13">cv. Gransden 2004</strain>
    </source>
</reference>
<keyword evidence="9" id="KW-0732">Signal</keyword>
<dbReference type="InterPro" id="IPR020568">
    <property type="entry name" value="Ribosomal_Su5_D2-typ_SF"/>
</dbReference>
<dbReference type="InterPro" id="IPR041095">
    <property type="entry name" value="EFG_II"/>
</dbReference>
<reference evidence="12" key="3">
    <citation type="submission" date="2020-12" db="UniProtKB">
        <authorList>
            <consortium name="EnsemblPlants"/>
        </authorList>
    </citation>
    <scope>IDENTIFICATION</scope>
</reference>
<dbReference type="SMART" id="SM00889">
    <property type="entry name" value="EFG_IV"/>
    <property type="match status" value="1"/>
</dbReference>
<dbReference type="AlphaFoldDB" id="A9RPB9"/>
<dbReference type="RefSeq" id="XP_024356553.1">
    <property type="nucleotide sequence ID" value="XM_024500785.2"/>
</dbReference>
<sequence length="766" mass="84698">MARVTARLLALVRSSVSVAPCLPDPALSSSLWSSGSRYSIRPCFDFTPYGLLRRHLAGLASPVETREQSWRENMEKIRNIGISAHIDSGKTTLTERVLFYTGRIHEIHEVRGKDGVGAKMDSMDLEREKGITIQSAATHCTWGDNQINIIDTPGHVDFTIEVERALRVLDGAVLVLCSVGGVQSQSITVDRQMRRYNVPRVAFINKLDRSGADPWKVIDQVRKKLKHNCAAVQFPIGLEDQIKGLVDLVHNQAYYSQGAHGEKVVKGDIPSEIKEAVSEKRRELIEAVSEVDEELADLFLNDEPISPEVLSGAVRRATLNLQFIPVFMGSAFKNKGVQLLLDGVVEYLPNPLEVSNHALDQNKNEEKVELSGSPEGKLVALAFKLEEGRFGQLTYLRLYEGTMRRGDFIINSTTGRKVKVPRLVRMHADDMEDIQEAHAGEIVAVFGVECSSGDTFTDGSVKFTMTSMNVPEPVMSLAIAPSSKDVGPQFSKALNRFQKEDPTFRVSLDPDSGQTIISGMGELHLDIYVERIRREYKVDAVVGKPQVNFRETITQRAEFDYLHRKQSGGQGQYGRVVGYIEPLPEGSEKKFEFENMMVGQAVPSQFIAAIEKGFIEASNSGALIGHPVENLRVVLTDGASHAVDSSELAFKLAALYAFRQCYAAAKPVILEPVMLVELRAPVEFQGSIIGDINRRKGIIVGSDQEGDDAVVLAHVPLNNMFGYSTGLRSMTQGKGEFTMEYHQHAAVPQDAQAVLVKEYTNKRVTL</sequence>
<dbReference type="InterPro" id="IPR009022">
    <property type="entry name" value="EFG_III"/>
</dbReference>
<dbReference type="NCBIfam" id="NF009381">
    <property type="entry name" value="PRK12740.1-5"/>
    <property type="match status" value="1"/>
</dbReference>
<dbReference type="InterPro" id="IPR014721">
    <property type="entry name" value="Ribsml_uS5_D2-typ_fold_subgr"/>
</dbReference>
<comment type="similarity">
    <text evidence="2">Belongs to the TRAFAC class translation factor GTPase superfamily. Classic translation factor GTPase family. EF-G/EF-2 subfamily.</text>
</comment>
<dbReference type="Proteomes" id="UP000006727">
    <property type="component" value="Chromosome 19"/>
</dbReference>
<dbReference type="GO" id="GO:0005739">
    <property type="term" value="C:mitochondrion"/>
    <property type="evidence" value="ECO:0000318"/>
    <property type="project" value="GO_Central"/>
</dbReference>
<evidence type="ECO:0000256" key="5">
    <source>
        <dbReference type="ARBA" id="ARBA00022917"/>
    </source>
</evidence>
<comment type="subcellular location">
    <subcellularLocation>
        <location evidence="1 8">Mitochondrion</location>
    </subcellularLocation>
</comment>
<protein>
    <recommendedName>
        <fullName evidence="8">Elongation factor G, mitochondrial</fullName>
        <shortName evidence="8">EF-Gmt</shortName>
    </recommendedName>
    <alternativeName>
        <fullName evidence="8">Elongation factor G 1, mitochondrial</fullName>
        <shortName evidence="8">mEF-G 1</shortName>
    </alternativeName>
    <alternativeName>
        <fullName evidence="8">Elongation factor G1</fullName>
    </alternativeName>
</protein>
<dbReference type="CDD" id="cd01434">
    <property type="entry name" value="EFG_mtEFG1_IV"/>
    <property type="match status" value="1"/>
</dbReference>
<dbReference type="SUPFAM" id="SSF54211">
    <property type="entry name" value="Ribosomal protein S5 domain 2-like"/>
    <property type="match status" value="1"/>
</dbReference>
<keyword evidence="13" id="KW-1185">Reference proteome</keyword>
<dbReference type="PANTHER" id="PTHR43636:SF2">
    <property type="entry name" value="ELONGATION FACTOR G, MITOCHONDRIAL"/>
    <property type="match status" value="1"/>
</dbReference>
<gene>
    <name evidence="12" type="primary">LOC112272728</name>
    <name evidence="11" type="ORF">PHYPA_024190</name>
</gene>
<feature type="signal peptide" evidence="9">
    <location>
        <begin position="1"/>
        <end position="17"/>
    </location>
</feature>
<dbReference type="SUPFAM" id="SSF50447">
    <property type="entry name" value="Translation proteins"/>
    <property type="match status" value="1"/>
</dbReference>
<dbReference type="OrthoDB" id="198619at2759"/>
<dbReference type="EnsemblPlants" id="Pp3c19_15980V3.2">
    <property type="protein sequence ID" value="Pp3c19_15980V3.2"/>
    <property type="gene ID" value="Pp3c19_15980"/>
</dbReference>
<dbReference type="OMA" id="TEYIPSC"/>
<evidence type="ECO:0000256" key="3">
    <source>
        <dbReference type="ARBA" id="ARBA00022741"/>
    </source>
</evidence>
<dbReference type="GeneID" id="112272728"/>
<organism evidence="11">
    <name type="scientific">Physcomitrium patens</name>
    <name type="common">Spreading-leaved earth moss</name>
    <name type="synonym">Physcomitrella patens</name>
    <dbReference type="NCBI Taxonomy" id="3218"/>
    <lineage>
        <taxon>Eukaryota</taxon>
        <taxon>Viridiplantae</taxon>
        <taxon>Streptophyta</taxon>
        <taxon>Embryophyta</taxon>
        <taxon>Bryophyta</taxon>
        <taxon>Bryophytina</taxon>
        <taxon>Bryopsida</taxon>
        <taxon>Funariidae</taxon>
        <taxon>Funariales</taxon>
        <taxon>Funariaceae</taxon>
        <taxon>Physcomitrium</taxon>
    </lineage>
</organism>
<keyword evidence="3 8" id="KW-0547">Nucleotide-binding</keyword>
<dbReference type="FunFam" id="2.40.30.10:FF:000022">
    <property type="entry name" value="Elongation factor G, mitochondrial"/>
    <property type="match status" value="1"/>
</dbReference>
<dbReference type="HAMAP" id="MF_00054_B">
    <property type="entry name" value="EF_G_EF_2_B"/>
    <property type="match status" value="1"/>
</dbReference>
<dbReference type="GO" id="GO:0003924">
    <property type="term" value="F:GTPase activity"/>
    <property type="evidence" value="ECO:0000318"/>
    <property type="project" value="GO_Central"/>
</dbReference>
<dbReference type="FunFam" id="3.40.50.300:FF:000558">
    <property type="entry name" value="Elongation factor G, mitochondrial"/>
    <property type="match status" value="1"/>
</dbReference>
<dbReference type="GO" id="GO:0070125">
    <property type="term" value="P:mitochondrial translational elongation"/>
    <property type="evidence" value="ECO:0000318"/>
    <property type="project" value="GO_Central"/>
</dbReference>
<dbReference type="CDD" id="cd16262">
    <property type="entry name" value="EFG_III"/>
    <property type="match status" value="1"/>
</dbReference>
<proteinExistence type="inferred from homology"/>
<dbReference type="CDD" id="cd01886">
    <property type="entry name" value="EF-G"/>
    <property type="match status" value="1"/>
</dbReference>
<dbReference type="InterPro" id="IPR005517">
    <property type="entry name" value="Transl_elong_EFG/EF2_IV"/>
</dbReference>
<dbReference type="GO" id="GO:0003746">
    <property type="term" value="F:translation elongation factor activity"/>
    <property type="evidence" value="ECO:0000318"/>
    <property type="project" value="GO_Central"/>
</dbReference>
<dbReference type="InterPro" id="IPR035647">
    <property type="entry name" value="EFG_III/V"/>
</dbReference>
<dbReference type="KEGG" id="ppp:112272728"/>
<dbReference type="InterPro" id="IPR004161">
    <property type="entry name" value="EFTu-like_2"/>
</dbReference>
<keyword evidence="5 8" id="KW-0648">Protein biosynthesis</keyword>
<dbReference type="PANTHER" id="PTHR43636">
    <property type="entry name" value="ELONGATION FACTOR G, MITOCHONDRIAL"/>
    <property type="match status" value="1"/>
</dbReference>
<dbReference type="EMBL" id="ABEU02000019">
    <property type="protein sequence ID" value="PNR34373.1"/>
    <property type="molecule type" value="Genomic_DNA"/>
</dbReference>
<dbReference type="InterPro" id="IPR027417">
    <property type="entry name" value="P-loop_NTPase"/>
</dbReference>
<dbReference type="Gene3D" id="3.30.70.240">
    <property type="match status" value="1"/>
</dbReference>
<dbReference type="PROSITE" id="PS00301">
    <property type="entry name" value="G_TR_1"/>
    <property type="match status" value="1"/>
</dbReference>
<feature type="binding site" evidence="8">
    <location>
        <begin position="205"/>
        <end position="208"/>
    </location>
    <ligand>
        <name>GTP</name>
        <dbReference type="ChEBI" id="CHEBI:37565"/>
    </ligand>
</feature>
<dbReference type="Pfam" id="PF00009">
    <property type="entry name" value="GTP_EFTU"/>
    <property type="match status" value="1"/>
</dbReference>
<evidence type="ECO:0000256" key="9">
    <source>
        <dbReference type="SAM" id="SignalP"/>
    </source>
</evidence>
<evidence type="ECO:0000256" key="2">
    <source>
        <dbReference type="ARBA" id="ARBA00005870"/>
    </source>
</evidence>
<dbReference type="CDD" id="cd04097">
    <property type="entry name" value="mtEFG1_C"/>
    <property type="match status" value="1"/>
</dbReference>
<dbReference type="PaxDb" id="3218-PP1S20_94V6.1"/>
<feature type="binding site" evidence="8">
    <location>
        <begin position="151"/>
        <end position="155"/>
    </location>
    <ligand>
        <name>GTP</name>
        <dbReference type="ChEBI" id="CHEBI:37565"/>
    </ligand>
</feature>
<feature type="binding site" evidence="8">
    <location>
        <begin position="84"/>
        <end position="91"/>
    </location>
    <ligand>
        <name>GTP</name>
        <dbReference type="ChEBI" id="CHEBI:37565"/>
    </ligand>
</feature>